<evidence type="ECO:0000256" key="1">
    <source>
        <dbReference type="SAM" id="MobiDB-lite"/>
    </source>
</evidence>
<comment type="caution">
    <text evidence="2">The sequence shown here is derived from an EMBL/GenBank/DDBJ whole genome shotgun (WGS) entry which is preliminary data.</text>
</comment>
<accession>A0ABD3LIJ7</accession>
<reference evidence="2 3" key="1">
    <citation type="submission" date="2024-11" db="EMBL/GenBank/DDBJ databases">
        <title>Chromosome-level genome assembly of Eucalyptus globulus Labill. provides insights into its genome evolution.</title>
        <authorList>
            <person name="Li X."/>
        </authorList>
    </citation>
    <scope>NUCLEOTIDE SEQUENCE [LARGE SCALE GENOMIC DNA]</scope>
    <source>
        <strain evidence="2">CL2024</strain>
        <tissue evidence="2">Fresh tender leaves</tissue>
    </source>
</reference>
<organism evidence="2 3">
    <name type="scientific">Eucalyptus globulus</name>
    <name type="common">Tasmanian blue gum</name>
    <dbReference type="NCBI Taxonomy" id="34317"/>
    <lineage>
        <taxon>Eukaryota</taxon>
        <taxon>Viridiplantae</taxon>
        <taxon>Streptophyta</taxon>
        <taxon>Embryophyta</taxon>
        <taxon>Tracheophyta</taxon>
        <taxon>Spermatophyta</taxon>
        <taxon>Magnoliopsida</taxon>
        <taxon>eudicotyledons</taxon>
        <taxon>Gunneridae</taxon>
        <taxon>Pentapetalae</taxon>
        <taxon>rosids</taxon>
        <taxon>malvids</taxon>
        <taxon>Myrtales</taxon>
        <taxon>Myrtaceae</taxon>
        <taxon>Myrtoideae</taxon>
        <taxon>Eucalypteae</taxon>
        <taxon>Eucalyptus</taxon>
    </lineage>
</organism>
<keyword evidence="3" id="KW-1185">Reference proteome</keyword>
<dbReference type="AlphaFoldDB" id="A0ABD3LIJ7"/>
<dbReference type="Proteomes" id="UP001634007">
    <property type="component" value="Unassembled WGS sequence"/>
</dbReference>
<dbReference type="EMBL" id="JBJKBG010000002">
    <property type="protein sequence ID" value="KAL3751621.1"/>
    <property type="molecule type" value="Genomic_DNA"/>
</dbReference>
<sequence>MYIAECSPLRSDFSTLLQLPKTARNETQPEPIGSTKSKKKRKRKRKPNRFGSQIAFSRSGTCPVRPPDLSSSGLSLVADKPGNRTIESDAVDSAFFILHSREFSWTGAPHSAANPKGAEACCRIPMPDAAAQVRDDMAASGDGDERAR</sequence>
<evidence type="ECO:0000313" key="2">
    <source>
        <dbReference type="EMBL" id="KAL3751621.1"/>
    </source>
</evidence>
<evidence type="ECO:0000313" key="3">
    <source>
        <dbReference type="Proteomes" id="UP001634007"/>
    </source>
</evidence>
<feature type="compositionally biased region" description="Polar residues" evidence="1">
    <location>
        <begin position="50"/>
        <end position="60"/>
    </location>
</feature>
<proteinExistence type="predicted"/>
<protein>
    <submittedName>
        <fullName evidence="2">Uncharacterized protein</fullName>
    </submittedName>
</protein>
<gene>
    <name evidence="2" type="ORF">ACJRO7_012451</name>
</gene>
<feature type="compositionally biased region" description="Basic residues" evidence="1">
    <location>
        <begin position="36"/>
        <end position="48"/>
    </location>
</feature>
<name>A0ABD3LIJ7_EUCGL</name>
<feature type="region of interest" description="Disordered" evidence="1">
    <location>
        <begin position="19"/>
        <end position="76"/>
    </location>
</feature>